<protein>
    <submittedName>
        <fullName evidence="1">Uncharacterized protein</fullName>
    </submittedName>
</protein>
<reference evidence="1 2" key="1">
    <citation type="journal article" date="2021" name="Hortic Res">
        <title>High-quality reference genome and annotation aids understanding of berry development for evergreen blueberry (Vaccinium darrowii).</title>
        <authorList>
            <person name="Yu J."/>
            <person name="Hulse-Kemp A.M."/>
            <person name="Babiker E."/>
            <person name="Staton M."/>
        </authorList>
    </citation>
    <scope>NUCLEOTIDE SEQUENCE [LARGE SCALE GENOMIC DNA]</scope>
    <source>
        <strain evidence="2">cv. NJ 8807/NJ 8810</strain>
        <tissue evidence="1">Young leaf</tissue>
    </source>
</reference>
<name>A0ACB7YLW6_9ERIC</name>
<dbReference type="Proteomes" id="UP000828048">
    <property type="component" value="Chromosome 11"/>
</dbReference>
<evidence type="ECO:0000313" key="2">
    <source>
        <dbReference type="Proteomes" id="UP000828048"/>
    </source>
</evidence>
<dbReference type="EMBL" id="CM037161">
    <property type="protein sequence ID" value="KAH7854159.1"/>
    <property type="molecule type" value="Genomic_DNA"/>
</dbReference>
<organism evidence="1 2">
    <name type="scientific">Vaccinium darrowii</name>
    <dbReference type="NCBI Taxonomy" id="229202"/>
    <lineage>
        <taxon>Eukaryota</taxon>
        <taxon>Viridiplantae</taxon>
        <taxon>Streptophyta</taxon>
        <taxon>Embryophyta</taxon>
        <taxon>Tracheophyta</taxon>
        <taxon>Spermatophyta</taxon>
        <taxon>Magnoliopsida</taxon>
        <taxon>eudicotyledons</taxon>
        <taxon>Gunneridae</taxon>
        <taxon>Pentapetalae</taxon>
        <taxon>asterids</taxon>
        <taxon>Ericales</taxon>
        <taxon>Ericaceae</taxon>
        <taxon>Vaccinioideae</taxon>
        <taxon>Vaccinieae</taxon>
        <taxon>Vaccinium</taxon>
    </lineage>
</organism>
<gene>
    <name evidence="1" type="ORF">Vadar_010883</name>
</gene>
<sequence length="72" mass="7749">MDQIPYNCISVIQISKILTSSGCKVFAETLQGSDTEKKYDDDIDGGLTVFCPDDDSFKNFLPNVDPAGGGGR</sequence>
<accession>A0ACB7YLW6</accession>
<evidence type="ECO:0000313" key="1">
    <source>
        <dbReference type="EMBL" id="KAH7854159.1"/>
    </source>
</evidence>
<comment type="caution">
    <text evidence="1">The sequence shown here is derived from an EMBL/GenBank/DDBJ whole genome shotgun (WGS) entry which is preliminary data.</text>
</comment>
<proteinExistence type="predicted"/>
<keyword evidence="2" id="KW-1185">Reference proteome</keyword>